<reference evidence="4 5" key="1">
    <citation type="submission" date="2020-06" db="EMBL/GenBank/DDBJ databases">
        <title>Genome mining for natural products.</title>
        <authorList>
            <person name="Zhang B."/>
            <person name="Shi J."/>
            <person name="Ge H."/>
        </authorList>
    </citation>
    <scope>NUCLEOTIDE SEQUENCE [LARGE SCALE GENOMIC DNA]</scope>
    <source>
        <strain evidence="4 5">NA00687</strain>
    </source>
</reference>
<gene>
    <name evidence="4" type="ORF">HUT08_03725</name>
</gene>
<dbReference type="GO" id="GO:0008239">
    <property type="term" value="F:dipeptidyl-peptidase activity"/>
    <property type="evidence" value="ECO:0007669"/>
    <property type="project" value="InterPro"/>
</dbReference>
<name>A0A7H8N2X2_9ACTN</name>
<evidence type="ECO:0000259" key="3">
    <source>
        <dbReference type="SMART" id="SM00939"/>
    </source>
</evidence>
<proteinExistence type="predicted"/>
<organism evidence="4 5">
    <name type="scientific">Streptomyces buecherae</name>
    <dbReference type="NCBI Taxonomy" id="2763006"/>
    <lineage>
        <taxon>Bacteria</taxon>
        <taxon>Bacillati</taxon>
        <taxon>Actinomycetota</taxon>
        <taxon>Actinomycetes</taxon>
        <taxon>Kitasatosporales</taxon>
        <taxon>Streptomycetaceae</taxon>
        <taxon>Streptomyces</taxon>
    </lineage>
</organism>
<protein>
    <submittedName>
        <fullName evidence="4">Xaa-Pro dipeptidyl-peptidase</fullName>
    </submittedName>
</protein>
<dbReference type="Pfam" id="PF08530">
    <property type="entry name" value="PepX_C"/>
    <property type="match status" value="1"/>
</dbReference>
<evidence type="ECO:0000313" key="5">
    <source>
        <dbReference type="Proteomes" id="UP000509303"/>
    </source>
</evidence>
<keyword evidence="5" id="KW-1185">Reference proteome</keyword>
<feature type="compositionally biased region" description="Pro residues" evidence="2">
    <location>
        <begin position="666"/>
        <end position="676"/>
    </location>
</feature>
<dbReference type="EMBL" id="CP054929">
    <property type="protein sequence ID" value="QKW48795.1"/>
    <property type="molecule type" value="Genomic_DNA"/>
</dbReference>
<evidence type="ECO:0000313" key="4">
    <source>
        <dbReference type="EMBL" id="QKW48795.1"/>
    </source>
</evidence>
<dbReference type="SUPFAM" id="SSF53474">
    <property type="entry name" value="alpha/beta-Hydrolases"/>
    <property type="match status" value="1"/>
</dbReference>
<accession>A0A7H8N2X2</accession>
<feature type="region of interest" description="Disordered" evidence="2">
    <location>
        <begin position="653"/>
        <end position="676"/>
    </location>
</feature>
<feature type="domain" description="Xaa-Pro dipeptidyl-peptidase C-terminal" evidence="3">
    <location>
        <begin position="380"/>
        <end position="637"/>
    </location>
</feature>
<evidence type="ECO:0000256" key="2">
    <source>
        <dbReference type="SAM" id="MobiDB-lite"/>
    </source>
</evidence>
<dbReference type="InterPro" id="IPR013736">
    <property type="entry name" value="Xaa-Pro_dipept_C"/>
</dbReference>
<dbReference type="Gene3D" id="3.40.50.1820">
    <property type="entry name" value="alpha/beta hydrolase"/>
    <property type="match status" value="2"/>
</dbReference>
<dbReference type="Pfam" id="PF02129">
    <property type="entry name" value="Peptidase_S15"/>
    <property type="match status" value="1"/>
</dbReference>
<dbReference type="InterPro" id="IPR000383">
    <property type="entry name" value="Xaa-Pro-like_dom"/>
</dbReference>
<keyword evidence="1" id="KW-0378">Hydrolase</keyword>
<dbReference type="InterPro" id="IPR029058">
    <property type="entry name" value="AB_hydrolase_fold"/>
</dbReference>
<dbReference type="AlphaFoldDB" id="A0A7H8N2X2"/>
<dbReference type="SUPFAM" id="SSF49785">
    <property type="entry name" value="Galactose-binding domain-like"/>
    <property type="match status" value="1"/>
</dbReference>
<dbReference type="InterPro" id="IPR008979">
    <property type="entry name" value="Galactose-bd-like_sf"/>
</dbReference>
<dbReference type="SMART" id="SM00939">
    <property type="entry name" value="PepX_C"/>
    <property type="match status" value="1"/>
</dbReference>
<dbReference type="Gene3D" id="2.60.120.260">
    <property type="entry name" value="Galactose-binding domain-like"/>
    <property type="match status" value="1"/>
</dbReference>
<dbReference type="Proteomes" id="UP000509303">
    <property type="component" value="Chromosome"/>
</dbReference>
<evidence type="ECO:0000256" key="1">
    <source>
        <dbReference type="ARBA" id="ARBA00022801"/>
    </source>
</evidence>
<sequence length="676" mass="73546">MILSHARTHCRSKEVRVFSSRWRRGTLTAIAATTSLATLAVGSAIADGTDAPERPTITVADGRTQAAFSYRDAVREHLMVQLDVDSDRDGKLDRAGVDVIRPRETDQGLRVPAIIESSPYNDTVGRGFESEKKAWDERGEPTTFPMHYDNYFVPRGYAVVQVDTTGTAKSDGCLTVGGDSDVAASKAAVDWLNGRARAYRADGSEARAHWSTGKAGMVGKSFDGMLANAVAGTGVEGLETIVPISAVSSWYDITRSRGAKHWEGFSHYLSTELDTDPDAKCQAVRDDLRAGEDDATGDYNAYWHERNHVAQPAPEVGRVKASVLVVHTLNDQNVRPNQFTHWWEGVKQQGVPRKLWLGQYGHTDGFDFPGRRDVWVDTLHRWFDHWLHGIQNGIMNEPRVDLQTGPTTWTTQSDWPARTSSVSLHPGADGSLGLRPARTGSQSFTDVKASEADLITDPTTAKPGRLAYVSQPLTGQARISGTPSVDIRLALDKPTSNLTALLVDYGTDERVDVLRNEPQNNLHDGVQLIDEESCHGESTTADDACYKKAVNVTAKHPVHVIARGSLDAQNHASASDPQPLTPGQGYQIRWQTLPNDYVLKPGHRIGLVLAGTPAEYLYFETATGARATVDLPASKITIPVVGAALTSADFATPTPGAAPWRGPSTAPRPPRPTFLR</sequence>